<keyword evidence="1" id="KW-0812">Transmembrane</keyword>
<reference evidence="2" key="1">
    <citation type="submission" date="2018-10" db="EMBL/GenBank/DDBJ databases">
        <title>Hidden diversity of soil giant viruses.</title>
        <authorList>
            <person name="Schulz F."/>
            <person name="Alteio L."/>
            <person name="Goudeau D."/>
            <person name="Ryan E.M."/>
            <person name="Malmstrom R.R."/>
            <person name="Blanchard J."/>
            <person name="Woyke T."/>
        </authorList>
    </citation>
    <scope>NUCLEOTIDE SEQUENCE</scope>
    <source>
        <strain evidence="2">SAV1</strain>
    </source>
</reference>
<name>A0A3G5AGC4_9VIRU</name>
<feature type="transmembrane region" description="Helical" evidence="1">
    <location>
        <begin position="257"/>
        <end position="275"/>
    </location>
</feature>
<feature type="transmembrane region" description="Helical" evidence="1">
    <location>
        <begin position="230"/>
        <end position="251"/>
    </location>
</feature>
<protein>
    <submittedName>
        <fullName evidence="2">Putative orfan</fullName>
    </submittedName>
</protein>
<evidence type="ECO:0000256" key="1">
    <source>
        <dbReference type="SAM" id="Phobius"/>
    </source>
</evidence>
<dbReference type="EMBL" id="MK072437">
    <property type="protein sequence ID" value="AYV84943.1"/>
    <property type="molecule type" value="Genomic_DNA"/>
</dbReference>
<accession>A0A3G5AGC4</accession>
<keyword evidence="1" id="KW-0472">Membrane</keyword>
<organism evidence="2">
    <name type="scientific">Satyrvirus sp</name>
    <dbReference type="NCBI Taxonomy" id="2487771"/>
    <lineage>
        <taxon>Viruses</taxon>
        <taxon>Varidnaviria</taxon>
        <taxon>Bamfordvirae</taxon>
        <taxon>Nucleocytoviricota</taxon>
        <taxon>Megaviricetes</taxon>
        <taxon>Imitervirales</taxon>
        <taxon>Mimiviridae</taxon>
        <taxon>Megamimivirinae</taxon>
    </lineage>
</organism>
<proteinExistence type="predicted"/>
<gene>
    <name evidence="2" type="ORF">Satyrvirus1_29</name>
</gene>
<evidence type="ECO:0000313" key="2">
    <source>
        <dbReference type="EMBL" id="AYV84943.1"/>
    </source>
</evidence>
<sequence>MEIDNLQYNIIENSSYRLSAKNKYNNKSPNYNNISECSDPSCVYYRPNTILREKYENKIIDTIGDKTNIKILFYGSFMLYQELKILAALKNKISEIHLTDYAYKNFHENEYCSAFSQFIEYIAEQKLTTKVYLHCKPDELKNSSLFKRRFDIICGIDIDYEPNSIDNQLTMREIANNTLKIDGVMYISQNNIDQVGLFQYEIGSAGKIIITKTEDYVKSEYYNIYVIQNILFNLYNLINFLISLLLISVIILKKWLIIPIIMGLYSFISIMYYYLNIYSTNNYERNIKRFDEIYKNIKQLN</sequence>
<keyword evidence="1" id="KW-1133">Transmembrane helix</keyword>